<evidence type="ECO:0000256" key="5">
    <source>
        <dbReference type="ARBA" id="ARBA00022741"/>
    </source>
</evidence>
<evidence type="ECO:0000259" key="11">
    <source>
        <dbReference type="Pfam" id="PF07730"/>
    </source>
</evidence>
<dbReference type="EMBL" id="BMMX01000001">
    <property type="protein sequence ID" value="GGK71913.1"/>
    <property type="molecule type" value="Genomic_DNA"/>
</dbReference>
<gene>
    <name evidence="12" type="ORF">GCM10012284_02080</name>
</gene>
<keyword evidence="9" id="KW-1133">Transmembrane helix</keyword>
<keyword evidence="13" id="KW-1185">Reference proteome</keyword>
<name>A0A8J3BUQ9_9ACTN</name>
<dbReference type="Proteomes" id="UP000656042">
    <property type="component" value="Unassembled WGS sequence"/>
</dbReference>
<dbReference type="InterPro" id="IPR011712">
    <property type="entry name" value="Sig_transdc_His_kin_sub3_dim/P"/>
</dbReference>
<evidence type="ECO:0000256" key="1">
    <source>
        <dbReference type="ARBA" id="ARBA00000085"/>
    </source>
</evidence>
<dbReference type="Pfam" id="PF02518">
    <property type="entry name" value="HATPase_c"/>
    <property type="match status" value="1"/>
</dbReference>
<keyword evidence="4" id="KW-0808">Transferase</keyword>
<evidence type="ECO:0000256" key="8">
    <source>
        <dbReference type="ARBA" id="ARBA00023012"/>
    </source>
</evidence>
<reference evidence="12" key="2">
    <citation type="submission" date="2020-09" db="EMBL/GenBank/DDBJ databases">
        <authorList>
            <person name="Sun Q."/>
            <person name="Zhou Y."/>
        </authorList>
    </citation>
    <scope>NUCLEOTIDE SEQUENCE</scope>
    <source>
        <strain evidence="12">CGMCC 4.7299</strain>
    </source>
</reference>
<feature type="transmembrane region" description="Helical" evidence="9">
    <location>
        <begin position="29"/>
        <end position="49"/>
    </location>
</feature>
<keyword evidence="7" id="KW-0067">ATP-binding</keyword>
<dbReference type="Pfam" id="PF07730">
    <property type="entry name" value="HisKA_3"/>
    <property type="match status" value="1"/>
</dbReference>
<keyword evidence="9" id="KW-0472">Membrane</keyword>
<dbReference type="CDD" id="cd16917">
    <property type="entry name" value="HATPase_UhpB-NarQ-NarX-like"/>
    <property type="match status" value="1"/>
</dbReference>
<dbReference type="PANTHER" id="PTHR24421">
    <property type="entry name" value="NITRATE/NITRITE SENSOR PROTEIN NARX-RELATED"/>
    <property type="match status" value="1"/>
</dbReference>
<comment type="catalytic activity">
    <reaction evidence="1">
        <text>ATP + protein L-histidine = ADP + protein N-phospho-L-histidine.</text>
        <dbReference type="EC" id="2.7.13.3"/>
    </reaction>
</comment>
<keyword evidence="6 12" id="KW-0418">Kinase</keyword>
<dbReference type="GO" id="GO:0005524">
    <property type="term" value="F:ATP binding"/>
    <property type="evidence" value="ECO:0007669"/>
    <property type="project" value="UniProtKB-KW"/>
</dbReference>
<accession>A0A8J3BUQ9</accession>
<dbReference type="EC" id="2.7.13.3" evidence="2"/>
<keyword evidence="9" id="KW-0812">Transmembrane</keyword>
<evidence type="ECO:0000256" key="2">
    <source>
        <dbReference type="ARBA" id="ARBA00012438"/>
    </source>
</evidence>
<evidence type="ECO:0000313" key="12">
    <source>
        <dbReference type="EMBL" id="GGK71913.1"/>
    </source>
</evidence>
<evidence type="ECO:0000256" key="3">
    <source>
        <dbReference type="ARBA" id="ARBA00022553"/>
    </source>
</evidence>
<keyword evidence="3" id="KW-0597">Phosphoprotein</keyword>
<sequence length="411" mass="43940">MAVAHEAAAPLRRLLLGPGRRLTMPRHRFLRYAVPLLLLAALGLAAANTQYLSGNRDMPELVAVLLSGATVLPLVLVVRNPIVAWRVAYPMLFFGTLHARASESWPWSPVQIIGFLATIAVLAATETAALTFWATTAAVVVPFLYTDQANAYGFAALMVVVALAGDVVARRRTGRRELARQAELTERERSRRALLEERARIAREMHDVVAHHMSMIAVQAETAPYRHAGLPEPARAELESIARSARSALTEMRRLLGTLRAETGDAMRAPQPGLADVPALVETARRAGMSVAYDGDPCPGVPDPTGLAVYRIAQEALANAARHAAGGTVEVRLRADGGSLALTVRNSLPPGDPVTPARDGHGLVGMRERAELLGGSLSAGPDDRGGYLVRATLPYEPEGPAARYEPEGPTA</sequence>
<dbReference type="GO" id="GO:0000155">
    <property type="term" value="F:phosphorelay sensor kinase activity"/>
    <property type="evidence" value="ECO:0007669"/>
    <property type="project" value="InterPro"/>
</dbReference>
<feature type="transmembrane region" description="Helical" evidence="9">
    <location>
        <begin position="112"/>
        <end position="145"/>
    </location>
</feature>
<dbReference type="InterPro" id="IPR036890">
    <property type="entry name" value="HATPase_C_sf"/>
</dbReference>
<dbReference type="InterPro" id="IPR050482">
    <property type="entry name" value="Sensor_HK_TwoCompSys"/>
</dbReference>
<organism evidence="12 13">
    <name type="scientific">Mangrovihabitans endophyticus</name>
    <dbReference type="NCBI Taxonomy" id="1751298"/>
    <lineage>
        <taxon>Bacteria</taxon>
        <taxon>Bacillati</taxon>
        <taxon>Actinomycetota</taxon>
        <taxon>Actinomycetes</taxon>
        <taxon>Micromonosporales</taxon>
        <taxon>Micromonosporaceae</taxon>
        <taxon>Mangrovihabitans</taxon>
    </lineage>
</organism>
<dbReference type="Gene3D" id="1.20.5.1930">
    <property type="match status" value="1"/>
</dbReference>
<dbReference type="GO" id="GO:0046983">
    <property type="term" value="F:protein dimerization activity"/>
    <property type="evidence" value="ECO:0007669"/>
    <property type="project" value="InterPro"/>
</dbReference>
<dbReference type="PANTHER" id="PTHR24421:SF10">
    <property type="entry name" value="NITRATE_NITRITE SENSOR PROTEIN NARQ"/>
    <property type="match status" value="1"/>
</dbReference>
<comment type="caution">
    <text evidence="12">The sequence shown here is derived from an EMBL/GenBank/DDBJ whole genome shotgun (WGS) entry which is preliminary data.</text>
</comment>
<evidence type="ECO:0000256" key="6">
    <source>
        <dbReference type="ARBA" id="ARBA00022777"/>
    </source>
</evidence>
<feature type="domain" description="Histidine kinase/HSP90-like ATPase" evidence="10">
    <location>
        <begin position="308"/>
        <end position="396"/>
    </location>
</feature>
<feature type="domain" description="Signal transduction histidine kinase subgroup 3 dimerisation and phosphoacceptor" evidence="11">
    <location>
        <begin position="197"/>
        <end position="262"/>
    </location>
</feature>
<feature type="transmembrane region" description="Helical" evidence="9">
    <location>
        <begin position="151"/>
        <end position="169"/>
    </location>
</feature>
<keyword evidence="5" id="KW-0547">Nucleotide-binding</keyword>
<proteinExistence type="predicted"/>
<evidence type="ECO:0000256" key="4">
    <source>
        <dbReference type="ARBA" id="ARBA00022679"/>
    </source>
</evidence>
<dbReference type="SUPFAM" id="SSF55874">
    <property type="entry name" value="ATPase domain of HSP90 chaperone/DNA topoisomerase II/histidine kinase"/>
    <property type="match status" value="1"/>
</dbReference>
<dbReference type="InterPro" id="IPR003594">
    <property type="entry name" value="HATPase_dom"/>
</dbReference>
<reference evidence="12" key="1">
    <citation type="journal article" date="2014" name="Int. J. Syst. Evol. Microbiol.">
        <title>Complete genome sequence of Corynebacterium casei LMG S-19264T (=DSM 44701T), isolated from a smear-ripened cheese.</title>
        <authorList>
            <consortium name="US DOE Joint Genome Institute (JGI-PGF)"/>
            <person name="Walter F."/>
            <person name="Albersmeier A."/>
            <person name="Kalinowski J."/>
            <person name="Ruckert C."/>
        </authorList>
    </citation>
    <scope>NUCLEOTIDE SEQUENCE</scope>
    <source>
        <strain evidence="12">CGMCC 4.7299</strain>
    </source>
</reference>
<dbReference type="GO" id="GO:0016020">
    <property type="term" value="C:membrane"/>
    <property type="evidence" value="ECO:0007669"/>
    <property type="project" value="InterPro"/>
</dbReference>
<feature type="transmembrane region" description="Helical" evidence="9">
    <location>
        <begin position="61"/>
        <end position="78"/>
    </location>
</feature>
<evidence type="ECO:0000256" key="7">
    <source>
        <dbReference type="ARBA" id="ARBA00022840"/>
    </source>
</evidence>
<dbReference type="AlphaFoldDB" id="A0A8J3BUQ9"/>
<protein>
    <recommendedName>
        <fullName evidence="2">histidine kinase</fullName>
        <ecNumber evidence="2">2.7.13.3</ecNumber>
    </recommendedName>
</protein>
<evidence type="ECO:0000259" key="10">
    <source>
        <dbReference type="Pfam" id="PF02518"/>
    </source>
</evidence>
<keyword evidence="8" id="KW-0902">Two-component regulatory system</keyword>
<evidence type="ECO:0000313" key="13">
    <source>
        <dbReference type="Proteomes" id="UP000656042"/>
    </source>
</evidence>
<evidence type="ECO:0000256" key="9">
    <source>
        <dbReference type="SAM" id="Phobius"/>
    </source>
</evidence>
<dbReference type="Gene3D" id="3.30.565.10">
    <property type="entry name" value="Histidine kinase-like ATPase, C-terminal domain"/>
    <property type="match status" value="1"/>
</dbReference>